<proteinExistence type="predicted"/>
<dbReference type="CDD" id="cd00761">
    <property type="entry name" value="Glyco_tranf_GTA_type"/>
    <property type="match status" value="1"/>
</dbReference>
<accession>A0AAJ4A4D2</accession>
<dbReference type="AlphaFoldDB" id="A0AAJ4A4D2"/>
<dbReference type="InterPro" id="IPR029044">
    <property type="entry name" value="Nucleotide-diphossugar_trans"/>
</dbReference>
<sequence length="272" mass="31735">MDISVIIPTYNRFELLKRAIKSVYAQTFKPKEIIVVDDGSIDSTLKIQNLFPDIKYFYQKNSGVSSARNLGIKKAAYKWLAFLDSDDVWHKEKLAFHAIFHKKNPHILMSYTNERWIRDGVEVAMPQKYQKFHGDIFDASLSHCIIAPSATLMHKNLLQDVGFFDENLEVCEDYDMWLRVALKNNIGLIDKKLITKYGGADDQLSTKFWGMDRFRVKALEKLLDLELPKDKKDLVIKTLVHKYTLLLKGAIKYDRILDINAYKTKIERYTFE</sequence>
<dbReference type="EMBL" id="CP041166">
    <property type="protein sequence ID" value="QFR43647.1"/>
    <property type="molecule type" value="Genomic_DNA"/>
</dbReference>
<dbReference type="KEGG" id="suln:FJR47_06875"/>
<dbReference type="Gene3D" id="3.90.550.10">
    <property type="entry name" value="Spore Coat Polysaccharide Biosynthesis Protein SpsA, Chain A"/>
    <property type="match status" value="1"/>
</dbReference>
<dbReference type="RefSeq" id="WP_152299710.1">
    <property type="nucleotide sequence ID" value="NZ_CP041166.1"/>
</dbReference>
<gene>
    <name evidence="2" type="ORF">FJR47_06875</name>
</gene>
<keyword evidence="3" id="KW-1185">Reference proteome</keyword>
<dbReference type="Pfam" id="PF00535">
    <property type="entry name" value="Glycos_transf_2"/>
    <property type="match status" value="1"/>
</dbReference>
<reference evidence="3" key="1">
    <citation type="submission" date="2019-06" db="EMBL/GenBank/DDBJ databases">
        <title>Sulfurimonas gotlandica sp. nov., a chemoautotrophic and psychrotolerant epsilonproteobacterium isolated from a pelagic redoxcline, and an emended description of the genus Sulfurimonas.</title>
        <authorList>
            <person name="Wang S."/>
            <person name="Jiang L."/>
            <person name="Shao Z."/>
        </authorList>
    </citation>
    <scope>NUCLEOTIDE SEQUENCE [LARGE SCALE GENOMIC DNA]</scope>
    <source>
        <strain evidence="3">1-1N</strain>
    </source>
</reference>
<organism evidence="2 3">
    <name type="scientific">Sulfurimonas xiamenensis</name>
    <dbReference type="NCBI Taxonomy" id="2590021"/>
    <lineage>
        <taxon>Bacteria</taxon>
        <taxon>Pseudomonadati</taxon>
        <taxon>Campylobacterota</taxon>
        <taxon>Epsilonproteobacteria</taxon>
        <taxon>Campylobacterales</taxon>
        <taxon>Sulfurimonadaceae</taxon>
        <taxon>Sulfurimonas</taxon>
    </lineage>
</organism>
<evidence type="ECO:0000313" key="2">
    <source>
        <dbReference type="EMBL" id="QFR43647.1"/>
    </source>
</evidence>
<protein>
    <submittedName>
        <fullName evidence="2">Glycosyltransferase family 2 protein</fullName>
    </submittedName>
</protein>
<dbReference type="PANTHER" id="PTHR43685">
    <property type="entry name" value="GLYCOSYLTRANSFERASE"/>
    <property type="match status" value="1"/>
</dbReference>
<dbReference type="PANTHER" id="PTHR43685:SF2">
    <property type="entry name" value="GLYCOSYLTRANSFERASE 2-LIKE DOMAIN-CONTAINING PROTEIN"/>
    <property type="match status" value="1"/>
</dbReference>
<feature type="domain" description="Glycosyltransferase 2-like" evidence="1">
    <location>
        <begin position="4"/>
        <end position="127"/>
    </location>
</feature>
<dbReference type="InterPro" id="IPR050834">
    <property type="entry name" value="Glycosyltransf_2"/>
</dbReference>
<dbReference type="Proteomes" id="UP000326061">
    <property type="component" value="Chromosome"/>
</dbReference>
<dbReference type="InterPro" id="IPR001173">
    <property type="entry name" value="Glyco_trans_2-like"/>
</dbReference>
<evidence type="ECO:0000259" key="1">
    <source>
        <dbReference type="Pfam" id="PF00535"/>
    </source>
</evidence>
<dbReference type="SUPFAM" id="SSF53448">
    <property type="entry name" value="Nucleotide-diphospho-sugar transferases"/>
    <property type="match status" value="1"/>
</dbReference>
<evidence type="ECO:0000313" key="3">
    <source>
        <dbReference type="Proteomes" id="UP000326061"/>
    </source>
</evidence>
<name>A0AAJ4A4D2_9BACT</name>